<name>A0A7D4UCX2_9SPHI</name>
<protein>
    <recommendedName>
        <fullName evidence="1">Biotin-protein ligase N-terminal domain-containing protein</fullName>
    </recommendedName>
</protein>
<proteinExistence type="predicted"/>
<evidence type="ECO:0000313" key="3">
    <source>
        <dbReference type="Proteomes" id="UP000505355"/>
    </source>
</evidence>
<evidence type="ECO:0000313" key="2">
    <source>
        <dbReference type="EMBL" id="QKJ29879.1"/>
    </source>
</evidence>
<accession>A0A7D4UCX2</accession>
<organism evidence="2 3">
    <name type="scientific">Mucilaginibacter mali</name>
    <dbReference type="NCBI Taxonomy" id="2740462"/>
    <lineage>
        <taxon>Bacteria</taxon>
        <taxon>Pseudomonadati</taxon>
        <taxon>Bacteroidota</taxon>
        <taxon>Sphingobacteriia</taxon>
        <taxon>Sphingobacteriales</taxon>
        <taxon>Sphingobacteriaceae</taxon>
        <taxon>Mucilaginibacter</taxon>
    </lineage>
</organism>
<dbReference type="PROSITE" id="PS51257">
    <property type="entry name" value="PROKAR_LIPOPROTEIN"/>
    <property type="match status" value="1"/>
</dbReference>
<gene>
    <name evidence="2" type="ORF">HQ865_08960</name>
</gene>
<dbReference type="RefSeq" id="WP_173414569.1">
    <property type="nucleotide sequence ID" value="NZ_CP054139.1"/>
</dbReference>
<dbReference type="Pfam" id="PF09825">
    <property type="entry name" value="BPL_N"/>
    <property type="match status" value="1"/>
</dbReference>
<keyword evidence="3" id="KW-1185">Reference proteome</keyword>
<dbReference type="KEGG" id="mmab:HQ865_08960"/>
<dbReference type="EMBL" id="CP054139">
    <property type="protein sequence ID" value="QKJ29879.1"/>
    <property type="molecule type" value="Genomic_DNA"/>
</dbReference>
<dbReference type="Gene3D" id="3.40.50.880">
    <property type="match status" value="1"/>
</dbReference>
<feature type="domain" description="Biotin-protein ligase N-terminal" evidence="1">
    <location>
        <begin position="28"/>
        <end position="123"/>
    </location>
</feature>
<evidence type="ECO:0000259" key="1">
    <source>
        <dbReference type="Pfam" id="PF09825"/>
    </source>
</evidence>
<dbReference type="Proteomes" id="UP000505355">
    <property type="component" value="Chromosome"/>
</dbReference>
<dbReference type="InterPro" id="IPR029062">
    <property type="entry name" value="Class_I_gatase-like"/>
</dbReference>
<dbReference type="SUPFAM" id="SSF52317">
    <property type="entry name" value="Class I glutamine amidotransferase-like"/>
    <property type="match status" value="1"/>
</dbReference>
<dbReference type="InterPro" id="IPR019197">
    <property type="entry name" value="Biotin-prot_ligase_N"/>
</dbReference>
<dbReference type="AlphaFoldDB" id="A0A7D4UCX2"/>
<sequence length="244" mass="26354">MIVFKQVFFLLIIITFTACSRIDKPALILLFNGTGASSNDVKAIIAILDHEHLDYATVSSSELNGMNRSQIMTYRLLIMPGGDFIAMGKSLTIATSANIRYAVQHGLNYHGICAGAFLAGSSKYYNSFNLASGITFGFYSAENKGIRKASVAISRPGAPTLDQYWEDGPQLSGWGTVVAKYPDNTPAVAEGKCGKGFVILTGIHAEAPDYWRGDIDFHTLAEVDNAYAALLVKAALNGTFLPHF</sequence>
<reference evidence="2 3" key="1">
    <citation type="submission" date="2020-05" db="EMBL/GenBank/DDBJ databases">
        <title>Mucilaginibacter mali sp. nov.</title>
        <authorList>
            <person name="Kim H.S."/>
            <person name="Lee K.C."/>
            <person name="Suh M.K."/>
            <person name="Kim J.-S."/>
            <person name="Han K.-I."/>
            <person name="Eom M.K."/>
            <person name="Shin Y.K."/>
            <person name="Lee J.-S."/>
        </authorList>
    </citation>
    <scope>NUCLEOTIDE SEQUENCE [LARGE SCALE GENOMIC DNA]</scope>
    <source>
        <strain evidence="2 3">G2-14</strain>
    </source>
</reference>